<accession>A0A6M3JL21</accession>
<reference evidence="1" key="1">
    <citation type="submission" date="2020-03" db="EMBL/GenBank/DDBJ databases">
        <title>The deep terrestrial virosphere.</title>
        <authorList>
            <person name="Holmfeldt K."/>
            <person name="Nilsson E."/>
            <person name="Simone D."/>
            <person name="Lopez-Fernandez M."/>
            <person name="Wu X."/>
            <person name="de Brujin I."/>
            <person name="Lundin D."/>
            <person name="Andersson A."/>
            <person name="Bertilsson S."/>
            <person name="Dopson M."/>
        </authorList>
    </citation>
    <scope>NUCLEOTIDE SEQUENCE</scope>
    <source>
        <strain evidence="1">MM415A03682</strain>
    </source>
</reference>
<name>A0A6M3JL21_9ZZZZ</name>
<dbReference type="EMBL" id="MT141799">
    <property type="protein sequence ID" value="QJA70520.1"/>
    <property type="molecule type" value="Genomic_DNA"/>
</dbReference>
<dbReference type="InterPro" id="IPR011604">
    <property type="entry name" value="PDDEXK-like_dom_sf"/>
</dbReference>
<gene>
    <name evidence="1" type="ORF">MM415A03682_0011</name>
</gene>
<dbReference type="AlphaFoldDB" id="A0A6M3JL21"/>
<sequence>MNITRDTEFETYLIDWIKNRESKEREGTHQSDLLFCLNESAMRRLKPTEPSTADLLRWGRGYATQRWLTGSLEDEPEIEIDGIKVTPDALYQDAPWELKDTSQSSTKPIEDNVYWIRQCMNQAYVLGKTEARLSRLEEMGNWKWVYRPKNPEKIAALVAEFGENWDEHPTLSAWHMTFTQDELDRHWAWMRSRKEEFERVLSTGVLMPKPHALASGTEWKCKWCKYTEECDRGYV</sequence>
<organism evidence="1">
    <name type="scientific">viral metagenome</name>
    <dbReference type="NCBI Taxonomy" id="1070528"/>
    <lineage>
        <taxon>unclassified sequences</taxon>
        <taxon>metagenomes</taxon>
        <taxon>organismal metagenomes</taxon>
    </lineage>
</organism>
<evidence type="ECO:0000313" key="1">
    <source>
        <dbReference type="EMBL" id="QJA70520.1"/>
    </source>
</evidence>
<proteinExistence type="predicted"/>
<evidence type="ECO:0008006" key="2">
    <source>
        <dbReference type="Google" id="ProtNLM"/>
    </source>
</evidence>
<dbReference type="Gene3D" id="3.90.320.10">
    <property type="match status" value="1"/>
</dbReference>
<protein>
    <recommendedName>
        <fullName evidence="2">PD-(D/E)XK nuclease superfamily protein</fullName>
    </recommendedName>
</protein>